<dbReference type="RefSeq" id="WP_090874025.1">
    <property type="nucleotide sequence ID" value="NZ_FNYE01000073.1"/>
</dbReference>
<evidence type="ECO:0000313" key="2">
    <source>
        <dbReference type="EMBL" id="SEK13642.1"/>
    </source>
</evidence>
<dbReference type="OrthoDB" id="8966769at2"/>
<keyword evidence="2" id="KW-0238">DNA-binding</keyword>
<protein>
    <submittedName>
        <fullName evidence="2">DNA-binding protein H-NS</fullName>
    </submittedName>
</protein>
<dbReference type="Pfam" id="PF00816">
    <property type="entry name" value="Histone_HNS"/>
    <property type="match status" value="1"/>
</dbReference>
<gene>
    <name evidence="2" type="ORF">SAMN05192539_10734</name>
</gene>
<evidence type="ECO:0000259" key="1">
    <source>
        <dbReference type="SMART" id="SM00528"/>
    </source>
</evidence>
<name>A0A1H7ENP2_9BURK</name>
<dbReference type="SUPFAM" id="SSF81273">
    <property type="entry name" value="H-NS histone-like proteins"/>
    <property type="match status" value="1"/>
</dbReference>
<dbReference type="SMART" id="SM00528">
    <property type="entry name" value="HNS"/>
    <property type="match status" value="1"/>
</dbReference>
<dbReference type="InterPro" id="IPR037150">
    <property type="entry name" value="H-NS_C_dom_sf"/>
</dbReference>
<dbReference type="InterPro" id="IPR027444">
    <property type="entry name" value="H-NS_C_dom"/>
</dbReference>
<accession>A0A1H7ENP2</accession>
<sequence>MDERKRDSMVAYLRRRMAEFGIEPDDLAAAIARDQIQQKSAKYRSAAGETWSGEGETPQWLKQAISAGQSIEHFAVNCAAQSPPAARPGVDWSQDPFAGGRLATVQLSTSNTP</sequence>
<dbReference type="EMBL" id="FNYE01000073">
    <property type="protein sequence ID" value="SEK13642.1"/>
    <property type="molecule type" value="Genomic_DNA"/>
</dbReference>
<dbReference type="Proteomes" id="UP000198866">
    <property type="component" value="Unassembled WGS sequence"/>
</dbReference>
<dbReference type="GO" id="GO:0003677">
    <property type="term" value="F:DNA binding"/>
    <property type="evidence" value="ECO:0007669"/>
    <property type="project" value="UniProtKB-KW"/>
</dbReference>
<feature type="domain" description="DNA-binding protein H-NS-like C-terminal" evidence="1">
    <location>
        <begin position="33"/>
        <end position="76"/>
    </location>
</feature>
<dbReference type="AlphaFoldDB" id="A0A1H7ENP2"/>
<proteinExistence type="predicted"/>
<reference evidence="3" key="1">
    <citation type="submission" date="2016-10" db="EMBL/GenBank/DDBJ databases">
        <authorList>
            <person name="Varghese N."/>
            <person name="Submissions S."/>
        </authorList>
    </citation>
    <scope>NUCLEOTIDE SEQUENCE [LARGE SCALE GENOMIC DNA]</scope>
    <source>
        <strain evidence="3">LMG 26031</strain>
    </source>
</reference>
<dbReference type="Gene3D" id="4.10.430.10">
    <property type="entry name" value="Histone-like protein H-NS, C-terminal domain"/>
    <property type="match status" value="1"/>
</dbReference>
<keyword evidence="3" id="KW-1185">Reference proteome</keyword>
<organism evidence="2 3">
    <name type="scientific">Paraburkholderia diazotrophica</name>
    <dbReference type="NCBI Taxonomy" id="667676"/>
    <lineage>
        <taxon>Bacteria</taxon>
        <taxon>Pseudomonadati</taxon>
        <taxon>Pseudomonadota</taxon>
        <taxon>Betaproteobacteria</taxon>
        <taxon>Burkholderiales</taxon>
        <taxon>Burkholderiaceae</taxon>
        <taxon>Paraburkholderia</taxon>
    </lineage>
</organism>
<evidence type="ECO:0000313" key="3">
    <source>
        <dbReference type="Proteomes" id="UP000198866"/>
    </source>
</evidence>